<feature type="domain" description="Dihydroprymidine dehydrogenase" evidence="1">
    <location>
        <begin position="45"/>
        <end position="117"/>
    </location>
</feature>
<dbReference type="AlphaFoldDB" id="A0A3B1C0C0"/>
<dbReference type="Gene3D" id="1.10.1060.10">
    <property type="entry name" value="Alpha-helical ferredoxin"/>
    <property type="match status" value="1"/>
</dbReference>
<dbReference type="EMBL" id="UOGA01000259">
    <property type="protein sequence ID" value="VAX24016.1"/>
    <property type="molecule type" value="Genomic_DNA"/>
</dbReference>
<accession>A0A3B1C0C0</accession>
<dbReference type="GO" id="GO:0004355">
    <property type="term" value="F:glutamate synthase (NADPH) activity"/>
    <property type="evidence" value="ECO:0007669"/>
    <property type="project" value="UniProtKB-EC"/>
</dbReference>
<dbReference type="EC" id="1.4.1.13" evidence="2"/>
<dbReference type="SUPFAM" id="SSF46548">
    <property type="entry name" value="alpha-helical ferredoxin"/>
    <property type="match status" value="1"/>
</dbReference>
<evidence type="ECO:0000259" key="1">
    <source>
        <dbReference type="Pfam" id="PF14691"/>
    </source>
</evidence>
<proteinExistence type="predicted"/>
<feature type="non-terminal residue" evidence="2">
    <location>
        <position position="117"/>
    </location>
</feature>
<reference evidence="2" key="1">
    <citation type="submission" date="2018-06" db="EMBL/GenBank/DDBJ databases">
        <authorList>
            <person name="Zhirakovskaya E."/>
        </authorList>
    </citation>
    <scope>NUCLEOTIDE SEQUENCE</scope>
</reference>
<organism evidence="2">
    <name type="scientific">hydrothermal vent metagenome</name>
    <dbReference type="NCBI Taxonomy" id="652676"/>
    <lineage>
        <taxon>unclassified sequences</taxon>
        <taxon>metagenomes</taxon>
        <taxon>ecological metagenomes</taxon>
    </lineage>
</organism>
<sequence length="117" mass="13307">MDGRYRILARVPKGQGEPEEVIRAKTVTNKVYFCNDPDLDWYLDNVPCRRACPADTRIPEYINSASLGDYGKSYEINLTDNVLPHTLGRVCAHPCEDKCRHGHEGMGEPVSICWIKR</sequence>
<gene>
    <name evidence="2" type="ORF">MNBD_NITROSPINAE04-1704</name>
</gene>
<keyword evidence="2" id="KW-0560">Oxidoreductase</keyword>
<dbReference type="Pfam" id="PF14691">
    <property type="entry name" value="Fer4_20"/>
    <property type="match status" value="1"/>
</dbReference>
<dbReference type="GO" id="GO:0051536">
    <property type="term" value="F:iron-sulfur cluster binding"/>
    <property type="evidence" value="ECO:0007669"/>
    <property type="project" value="InterPro"/>
</dbReference>
<protein>
    <submittedName>
        <fullName evidence="2">Glutamate synthase [NADPH] small chain</fullName>
        <ecNumber evidence="2">1.4.1.13</ecNumber>
    </submittedName>
</protein>
<name>A0A3B1C0C0_9ZZZZ</name>
<evidence type="ECO:0000313" key="2">
    <source>
        <dbReference type="EMBL" id="VAX24016.1"/>
    </source>
</evidence>
<dbReference type="InterPro" id="IPR028261">
    <property type="entry name" value="DPD_II"/>
</dbReference>
<dbReference type="InterPro" id="IPR009051">
    <property type="entry name" value="Helical_ferredxn"/>
</dbReference>